<dbReference type="Gene3D" id="3.30.420.10">
    <property type="entry name" value="Ribonuclease H-like superfamily/Ribonuclease H"/>
    <property type="match status" value="1"/>
</dbReference>
<sequence length="317" mass="34627">MTITAAADGSALGNPGPAGWAWYVDEDHWHAGGWPHGTNNQGELMAVLDLFRSTVHMADEPLRILCDSQYVINCITKWMPGWKRKGWKKADGKPVLNVDLLKQIDAELSGREYSFEWVKGHAGHPLNEAADTRARAVALAYQSGRAPVEGPGYGVPAPGTERSAARGADARGAVAQGAANAAEPEVEQAGLFDEIVPDAAQSALARDVEAVVDLERELLSPAVRGDYGQLAYLLHPDYREIGSSGRLWDREELIEELVQEPGTRARFELVDATPLQGDLMQIVYRTAGPDGSALRSSLWQRDEGRWRLRFHQGTPEA</sequence>
<keyword evidence="8 10" id="KW-0378">Hydrolase</keyword>
<feature type="domain" description="RNase H type-1" evidence="11">
    <location>
        <begin position="1"/>
        <end position="139"/>
    </location>
</feature>
<evidence type="ECO:0000256" key="6">
    <source>
        <dbReference type="ARBA" id="ARBA00022723"/>
    </source>
</evidence>
<feature type="binding site" evidence="10">
    <location>
        <position position="8"/>
    </location>
    <ligand>
        <name>Mg(2+)</name>
        <dbReference type="ChEBI" id="CHEBI:18420"/>
        <label>2</label>
    </ligand>
</feature>
<comment type="subunit">
    <text evidence="3 10">Monomer.</text>
</comment>
<evidence type="ECO:0000256" key="10">
    <source>
        <dbReference type="HAMAP-Rule" id="MF_00042"/>
    </source>
</evidence>
<dbReference type="Pfam" id="PF00075">
    <property type="entry name" value="RNase_H"/>
    <property type="match status" value="1"/>
</dbReference>
<feature type="binding site" evidence="10">
    <location>
        <position position="131"/>
    </location>
    <ligand>
        <name>Mg(2+)</name>
        <dbReference type="ChEBI" id="CHEBI:18420"/>
        <label>2</label>
    </ligand>
</feature>
<dbReference type="PANTHER" id="PTHR10642:SF26">
    <property type="entry name" value="RIBONUCLEASE H1"/>
    <property type="match status" value="1"/>
</dbReference>
<evidence type="ECO:0000313" key="13">
    <source>
        <dbReference type="Proteomes" id="UP001319861"/>
    </source>
</evidence>
<accession>A0ABM7PS38</accession>
<dbReference type="InterPro" id="IPR032710">
    <property type="entry name" value="NTF2-like_dom_sf"/>
</dbReference>
<dbReference type="InterPro" id="IPR050092">
    <property type="entry name" value="RNase_H"/>
</dbReference>
<keyword evidence="6 10" id="KW-0479">Metal-binding</keyword>
<comment type="function">
    <text evidence="10">Endonuclease that specifically degrades the RNA of RNA-DNA hybrids.</text>
</comment>
<feature type="binding site" evidence="10">
    <location>
        <position position="8"/>
    </location>
    <ligand>
        <name>Mg(2+)</name>
        <dbReference type="ChEBI" id="CHEBI:18420"/>
        <label>1</label>
    </ligand>
</feature>
<reference evidence="12 13" key="1">
    <citation type="journal article" date="2021" name="J. Biosci. Bioeng.">
        <title>Identification and characterization of a chc gene cluster responsible for the aromatization pathway of cyclohexanecarboxylate degradation in Sinomonas cyclohexanicum ATCC 51369.</title>
        <authorList>
            <person name="Yamamoto T."/>
            <person name="Hasegawa Y."/>
            <person name="Lau P.C.K."/>
            <person name="Iwaki H."/>
        </authorList>
    </citation>
    <scope>NUCLEOTIDE SEQUENCE [LARGE SCALE GENOMIC DNA]</scope>
    <source>
        <strain evidence="12 13">ATCC 51369</strain>
    </source>
</reference>
<feature type="binding site" evidence="10">
    <location>
        <position position="67"/>
    </location>
    <ligand>
        <name>Mg(2+)</name>
        <dbReference type="ChEBI" id="CHEBI:18420"/>
        <label>1</label>
    </ligand>
</feature>
<evidence type="ECO:0000256" key="3">
    <source>
        <dbReference type="ARBA" id="ARBA00011245"/>
    </source>
</evidence>
<dbReference type="EC" id="3.1.26.4" evidence="4 10"/>
<dbReference type="SUPFAM" id="SSF54427">
    <property type="entry name" value="NTF2-like"/>
    <property type="match status" value="1"/>
</dbReference>
<dbReference type="Proteomes" id="UP001319861">
    <property type="component" value="Chromosome"/>
</dbReference>
<dbReference type="InterPro" id="IPR012337">
    <property type="entry name" value="RNaseH-like_sf"/>
</dbReference>
<keyword evidence="7 10" id="KW-0255">Endonuclease</keyword>
<evidence type="ECO:0000256" key="5">
    <source>
        <dbReference type="ARBA" id="ARBA00022722"/>
    </source>
</evidence>
<dbReference type="PROSITE" id="PS50879">
    <property type="entry name" value="RNASE_H_1"/>
    <property type="match status" value="1"/>
</dbReference>
<evidence type="ECO:0000313" key="12">
    <source>
        <dbReference type="EMBL" id="BCT75010.1"/>
    </source>
</evidence>
<evidence type="ECO:0000256" key="9">
    <source>
        <dbReference type="ARBA" id="ARBA00022842"/>
    </source>
</evidence>
<dbReference type="InterPro" id="IPR022892">
    <property type="entry name" value="RNaseHI"/>
</dbReference>
<evidence type="ECO:0000259" key="11">
    <source>
        <dbReference type="PROSITE" id="PS50879"/>
    </source>
</evidence>
<dbReference type="Pfam" id="PF14534">
    <property type="entry name" value="DUF4440"/>
    <property type="match status" value="1"/>
</dbReference>
<evidence type="ECO:0000256" key="7">
    <source>
        <dbReference type="ARBA" id="ARBA00022759"/>
    </source>
</evidence>
<dbReference type="HAMAP" id="MF_00042">
    <property type="entry name" value="RNase_H"/>
    <property type="match status" value="1"/>
</dbReference>
<feature type="binding site" evidence="10">
    <location>
        <position position="43"/>
    </location>
    <ligand>
        <name>Mg(2+)</name>
        <dbReference type="ChEBI" id="CHEBI:18420"/>
        <label>1</label>
    </ligand>
</feature>
<keyword evidence="9 10" id="KW-0460">Magnesium</keyword>
<keyword evidence="5 10" id="KW-0540">Nuclease</keyword>
<dbReference type="InterPro" id="IPR002156">
    <property type="entry name" value="RNaseH_domain"/>
</dbReference>
<evidence type="ECO:0000256" key="2">
    <source>
        <dbReference type="ARBA" id="ARBA00005300"/>
    </source>
</evidence>
<dbReference type="RefSeq" id="WP_229231788.1">
    <property type="nucleotide sequence ID" value="NZ_AP024525.1"/>
</dbReference>
<comment type="similarity">
    <text evidence="2 10">Belongs to the RNase H family.</text>
</comment>
<organism evidence="12 13">
    <name type="scientific">Sinomonas cyclohexanicum</name>
    <name type="common">Corynebacterium cyclohexanicum</name>
    <dbReference type="NCBI Taxonomy" id="322009"/>
    <lineage>
        <taxon>Bacteria</taxon>
        <taxon>Bacillati</taxon>
        <taxon>Actinomycetota</taxon>
        <taxon>Actinomycetes</taxon>
        <taxon>Micrococcales</taxon>
        <taxon>Micrococcaceae</taxon>
        <taxon>Sinomonas</taxon>
    </lineage>
</organism>
<dbReference type="Gene3D" id="3.10.450.50">
    <property type="match status" value="1"/>
</dbReference>
<evidence type="ECO:0000256" key="1">
    <source>
        <dbReference type="ARBA" id="ARBA00000077"/>
    </source>
</evidence>
<keyword evidence="13" id="KW-1185">Reference proteome</keyword>
<dbReference type="CDD" id="cd09278">
    <property type="entry name" value="RNase_HI_prokaryote_like"/>
    <property type="match status" value="1"/>
</dbReference>
<comment type="catalytic activity">
    <reaction evidence="1 10">
        <text>Endonucleolytic cleavage to 5'-phosphomonoester.</text>
        <dbReference type="EC" id="3.1.26.4"/>
    </reaction>
</comment>
<gene>
    <name evidence="10 12" type="primary">rnhA</name>
    <name evidence="12" type="ORF">SCMU_08520</name>
</gene>
<proteinExistence type="inferred from homology"/>
<protein>
    <recommendedName>
        <fullName evidence="4 10">Ribonuclease H</fullName>
        <shortName evidence="10">RNase H</shortName>
        <ecNumber evidence="4 10">3.1.26.4</ecNumber>
    </recommendedName>
</protein>
<comment type="cofactor">
    <cofactor evidence="10">
        <name>Mg(2+)</name>
        <dbReference type="ChEBI" id="CHEBI:18420"/>
    </cofactor>
    <text evidence="10">Binds 1 Mg(2+) ion per subunit. May bind a second metal ion at a regulatory site, or after substrate binding.</text>
</comment>
<dbReference type="EMBL" id="AP024525">
    <property type="protein sequence ID" value="BCT75010.1"/>
    <property type="molecule type" value="Genomic_DNA"/>
</dbReference>
<evidence type="ECO:0000256" key="8">
    <source>
        <dbReference type="ARBA" id="ARBA00022801"/>
    </source>
</evidence>
<name>A0ABM7PS38_SINCY</name>
<evidence type="ECO:0000256" key="4">
    <source>
        <dbReference type="ARBA" id="ARBA00012180"/>
    </source>
</evidence>
<dbReference type="InterPro" id="IPR027843">
    <property type="entry name" value="DUF4440"/>
</dbReference>
<dbReference type="SUPFAM" id="SSF53098">
    <property type="entry name" value="Ribonuclease H-like"/>
    <property type="match status" value="1"/>
</dbReference>
<dbReference type="PANTHER" id="PTHR10642">
    <property type="entry name" value="RIBONUCLEASE H1"/>
    <property type="match status" value="1"/>
</dbReference>
<comment type="subcellular location">
    <subcellularLocation>
        <location evidence="10">Cytoplasm</location>
    </subcellularLocation>
</comment>
<keyword evidence="10" id="KW-0963">Cytoplasm</keyword>
<dbReference type="InterPro" id="IPR036397">
    <property type="entry name" value="RNaseH_sf"/>
</dbReference>